<reference evidence="1" key="1">
    <citation type="submission" date="2022-03" db="EMBL/GenBank/DDBJ databases">
        <title>Proposal of a novel genus Dryocolo and two novel species.</title>
        <authorList>
            <person name="Maddock D.W."/>
            <person name="Brady C.L."/>
            <person name="Denman S."/>
            <person name="Arnold D."/>
        </authorList>
    </citation>
    <scope>NUCLEOTIDE SEQUENCE</scope>
    <source>
        <strain evidence="1">H6W4</strain>
    </source>
</reference>
<protein>
    <submittedName>
        <fullName evidence="1">Uncharacterized protein</fullName>
    </submittedName>
</protein>
<organism evidence="1 2">
    <name type="scientific">Dryocola boscaweniae</name>
    <dbReference type="NCBI Taxonomy" id="2925397"/>
    <lineage>
        <taxon>Bacteria</taxon>
        <taxon>Pseudomonadati</taxon>
        <taxon>Pseudomonadota</taxon>
        <taxon>Gammaproteobacteria</taxon>
        <taxon>Enterobacterales</taxon>
        <taxon>Enterobacteriaceae</taxon>
        <taxon>Dryocola</taxon>
    </lineage>
</organism>
<comment type="caution">
    <text evidence="1">The sequence shown here is derived from an EMBL/GenBank/DDBJ whole genome shotgun (WGS) entry which is preliminary data.</text>
</comment>
<evidence type="ECO:0000313" key="2">
    <source>
        <dbReference type="Proteomes" id="UP001150641"/>
    </source>
</evidence>
<dbReference type="Proteomes" id="UP001150641">
    <property type="component" value="Unassembled WGS sequence"/>
</dbReference>
<keyword evidence="2" id="KW-1185">Reference proteome</keyword>
<dbReference type="RefSeq" id="WP_271123688.1">
    <property type="nucleotide sequence ID" value="NZ_JALHAN010000067.1"/>
</dbReference>
<accession>A0A9X3ABW6</accession>
<evidence type="ECO:0000313" key="1">
    <source>
        <dbReference type="EMBL" id="MCT4702934.1"/>
    </source>
</evidence>
<proteinExistence type="predicted"/>
<dbReference type="AlphaFoldDB" id="A0A9X3ABW6"/>
<gene>
    <name evidence="1" type="ORF">MUA00_14210</name>
</gene>
<name>A0A9X3ABW6_9ENTR</name>
<dbReference type="EMBL" id="JALHAP010000080">
    <property type="protein sequence ID" value="MCT4702934.1"/>
    <property type="molecule type" value="Genomic_DNA"/>
</dbReference>
<sequence>MITLLHPVDIPLPIKRLIPVLRLRQKRASQKSKRLTPRVKTVRQNEGKRLSGLLEWIFNRTLSLFAENNAG</sequence>